<dbReference type="VEuPathDB" id="FungiDB:I302_01835"/>
<reference evidence="2" key="2">
    <citation type="submission" date="2013-07" db="EMBL/GenBank/DDBJ databases">
        <authorList>
            <consortium name="The Broad Institute Genome Sequencing Platform"/>
            <person name="Cuomo C."/>
            <person name="Litvintseva A."/>
            <person name="Chen Y."/>
            <person name="Heitman J."/>
            <person name="Sun S."/>
            <person name="Springer D."/>
            <person name="Dromer F."/>
            <person name="Young S.K."/>
            <person name="Zeng Q."/>
            <person name="Gargeya S."/>
            <person name="Fitzgerald M."/>
            <person name="Abouelleil A."/>
            <person name="Alvarado L."/>
            <person name="Berlin A.M."/>
            <person name="Chapman S.B."/>
            <person name="Dewar J."/>
            <person name="Goldberg J."/>
            <person name="Griggs A."/>
            <person name="Gujja S."/>
            <person name="Hansen M."/>
            <person name="Howarth C."/>
            <person name="Imamovic A."/>
            <person name="Larimer J."/>
            <person name="McCowan C."/>
            <person name="Murphy C."/>
            <person name="Pearson M."/>
            <person name="Priest M."/>
            <person name="Roberts A."/>
            <person name="Saif S."/>
            <person name="Shea T."/>
            <person name="Sykes S."/>
            <person name="Wortman J."/>
            <person name="Nusbaum C."/>
            <person name="Birren B."/>
        </authorList>
    </citation>
    <scope>NUCLEOTIDE SEQUENCE</scope>
    <source>
        <strain evidence="2">CBS 10118</strain>
    </source>
</reference>
<name>A0A1B9G7P1_9TREE</name>
<dbReference type="Proteomes" id="UP000092730">
    <property type="component" value="Chromosome 2"/>
</dbReference>
<dbReference type="EMBL" id="KI894019">
    <property type="protein sequence ID" value="OCF27000.1"/>
    <property type="molecule type" value="Genomic_DNA"/>
</dbReference>
<dbReference type="GeneID" id="30206234"/>
<gene>
    <name evidence="1" type="ORF">I302_01835</name>
    <name evidence="2" type="ORF">I302_103136</name>
</gene>
<sequence length="123" mass="13595">MGQRGMLNSAFCYFGMAIRMADSPHAVFHAGSIFLMKAASALEQSSASSAEILRDLEKCIGALEGMRIPTLAAWNANTLRALREQWLFSVSDLEYSCIVRAAVQDAYATYSQAQKRVQSPRNR</sequence>
<dbReference type="EMBL" id="CP144542">
    <property type="protein sequence ID" value="WVW81145.1"/>
    <property type="molecule type" value="Genomic_DNA"/>
</dbReference>
<dbReference type="OrthoDB" id="2154091at2759"/>
<reference evidence="2" key="4">
    <citation type="submission" date="2024-02" db="EMBL/GenBank/DDBJ databases">
        <title>Comparative genomics of Cryptococcus and Kwoniella reveals pathogenesis evolution and contrasting modes of karyotype evolution via chromosome fusion or intercentromeric recombination.</title>
        <authorList>
            <person name="Coelho M.A."/>
            <person name="David-Palma M."/>
            <person name="Shea T."/>
            <person name="Bowers K."/>
            <person name="McGinley-Smith S."/>
            <person name="Mohammad A.W."/>
            <person name="Gnirke A."/>
            <person name="Yurkov A.M."/>
            <person name="Nowrousian M."/>
            <person name="Sun S."/>
            <person name="Cuomo C.A."/>
            <person name="Heitman J."/>
        </authorList>
    </citation>
    <scope>NUCLEOTIDE SEQUENCE</scope>
    <source>
        <strain evidence="2">CBS 10118</strain>
    </source>
</reference>
<accession>A0A1B9G7P1</accession>
<evidence type="ECO:0000313" key="2">
    <source>
        <dbReference type="EMBL" id="WVW81145.1"/>
    </source>
</evidence>
<keyword evidence="3" id="KW-1185">Reference proteome</keyword>
<proteinExistence type="predicted"/>
<reference evidence="1" key="3">
    <citation type="submission" date="2014-01" db="EMBL/GenBank/DDBJ databases">
        <title>Evolution of pathogenesis and genome organization in the Tremellales.</title>
        <authorList>
            <person name="Cuomo C."/>
            <person name="Litvintseva A."/>
            <person name="Heitman J."/>
            <person name="Chen Y."/>
            <person name="Sun S."/>
            <person name="Springer D."/>
            <person name="Dromer F."/>
            <person name="Young S."/>
            <person name="Zeng Q."/>
            <person name="Chapman S."/>
            <person name="Gujja S."/>
            <person name="Saif S."/>
            <person name="Birren B."/>
        </authorList>
    </citation>
    <scope>NUCLEOTIDE SEQUENCE</scope>
    <source>
        <strain evidence="1">CBS 10118</strain>
    </source>
</reference>
<protein>
    <submittedName>
        <fullName evidence="1">Uncharacterized protein</fullName>
    </submittedName>
</protein>
<reference evidence="1" key="1">
    <citation type="submission" date="2013-07" db="EMBL/GenBank/DDBJ databases">
        <title>The Genome Sequence of Cryptococcus bestiolae CBS10118.</title>
        <authorList>
            <consortium name="The Broad Institute Genome Sequencing Platform"/>
            <person name="Cuomo C."/>
            <person name="Litvintseva A."/>
            <person name="Chen Y."/>
            <person name="Heitman J."/>
            <person name="Sun S."/>
            <person name="Springer D."/>
            <person name="Dromer F."/>
            <person name="Young S.K."/>
            <person name="Zeng Q."/>
            <person name="Gargeya S."/>
            <person name="Fitzgerald M."/>
            <person name="Abouelleil A."/>
            <person name="Alvarado L."/>
            <person name="Berlin A.M."/>
            <person name="Chapman S.B."/>
            <person name="Dewar J."/>
            <person name="Goldberg J."/>
            <person name="Griggs A."/>
            <person name="Gujja S."/>
            <person name="Hansen M."/>
            <person name="Howarth C."/>
            <person name="Imamovic A."/>
            <person name="Larimer J."/>
            <person name="McCowan C."/>
            <person name="Murphy C."/>
            <person name="Pearson M."/>
            <person name="Priest M."/>
            <person name="Roberts A."/>
            <person name="Saif S."/>
            <person name="Shea T."/>
            <person name="Sykes S."/>
            <person name="Wortman J."/>
            <person name="Nusbaum C."/>
            <person name="Birren B."/>
        </authorList>
    </citation>
    <scope>NUCLEOTIDE SEQUENCE [LARGE SCALE GENOMIC DNA]</scope>
    <source>
        <strain evidence="1">CBS 10118</strain>
    </source>
</reference>
<dbReference type="KEGG" id="kbi:30206234"/>
<dbReference type="AlphaFoldDB" id="A0A1B9G7P1"/>
<evidence type="ECO:0000313" key="3">
    <source>
        <dbReference type="Proteomes" id="UP000092730"/>
    </source>
</evidence>
<organism evidence="1">
    <name type="scientific">Kwoniella bestiolae CBS 10118</name>
    <dbReference type="NCBI Taxonomy" id="1296100"/>
    <lineage>
        <taxon>Eukaryota</taxon>
        <taxon>Fungi</taxon>
        <taxon>Dikarya</taxon>
        <taxon>Basidiomycota</taxon>
        <taxon>Agaricomycotina</taxon>
        <taxon>Tremellomycetes</taxon>
        <taxon>Tremellales</taxon>
        <taxon>Cryptococcaceae</taxon>
        <taxon>Kwoniella</taxon>
    </lineage>
</organism>
<dbReference type="RefSeq" id="XP_019048070.1">
    <property type="nucleotide sequence ID" value="XM_019188508.1"/>
</dbReference>
<evidence type="ECO:0000313" key="1">
    <source>
        <dbReference type="EMBL" id="OCF27000.1"/>
    </source>
</evidence>